<feature type="domain" description="G" evidence="8">
    <location>
        <begin position="240"/>
        <end position="363"/>
    </location>
</feature>
<dbReference type="PANTHER" id="PTHR42714">
    <property type="entry name" value="TRNA MODIFICATION GTPASE GTPBP3"/>
    <property type="match status" value="1"/>
</dbReference>
<protein>
    <recommendedName>
        <fullName evidence="6">tRNA modification GTPase MnmE</fullName>
        <ecNumber evidence="6">3.6.-.-</ecNumber>
    </recommendedName>
</protein>
<dbReference type="InterPro" id="IPR027368">
    <property type="entry name" value="MnmE_dom2"/>
</dbReference>
<evidence type="ECO:0000256" key="7">
    <source>
        <dbReference type="RuleBase" id="RU003313"/>
    </source>
</evidence>
<dbReference type="Gene3D" id="3.40.50.300">
    <property type="entry name" value="P-loop containing nucleotide triphosphate hydrolases"/>
    <property type="match status" value="1"/>
</dbReference>
<feature type="binding site" evidence="6">
    <location>
        <position position="501"/>
    </location>
    <ligand>
        <name>(6S)-5-formyl-5,6,7,8-tetrahydrofolate</name>
        <dbReference type="ChEBI" id="CHEBI:57457"/>
    </ligand>
</feature>
<feature type="binding site" evidence="6">
    <location>
        <position position="272"/>
    </location>
    <ligand>
        <name>K(+)</name>
        <dbReference type="ChEBI" id="CHEBI:29103"/>
    </ligand>
</feature>
<evidence type="ECO:0000313" key="11">
    <source>
        <dbReference type="EMBL" id="KAB8040524.1"/>
    </source>
</evidence>
<dbReference type="GO" id="GO:0046872">
    <property type="term" value="F:metal ion binding"/>
    <property type="evidence" value="ECO:0007669"/>
    <property type="project" value="UniProtKB-KW"/>
</dbReference>
<feature type="binding site" evidence="6">
    <location>
        <position position="103"/>
    </location>
    <ligand>
        <name>(6S)-5-formyl-5,6,7,8-tetrahydrofolate</name>
        <dbReference type="ChEBI" id="CHEBI:57457"/>
    </ligand>
</feature>
<gene>
    <name evidence="6 11" type="primary">mnmE</name>
    <name evidence="6" type="synonym">trmE</name>
    <name evidence="11" type="ORF">GCL60_01000</name>
</gene>
<accession>A0A6N6VWT8</accession>
<feature type="domain" description="MnmE helical" evidence="10">
    <location>
        <begin position="145"/>
        <end position="498"/>
    </location>
</feature>
<keyword evidence="12" id="KW-1185">Reference proteome</keyword>
<dbReference type="GO" id="GO:0003924">
    <property type="term" value="F:GTPase activity"/>
    <property type="evidence" value="ECO:0007669"/>
    <property type="project" value="UniProtKB-UniRule"/>
</dbReference>
<dbReference type="HAMAP" id="MF_00379">
    <property type="entry name" value="GTPase_MnmE"/>
    <property type="match status" value="1"/>
</dbReference>
<evidence type="ECO:0000256" key="4">
    <source>
        <dbReference type="ARBA" id="ARBA00022958"/>
    </source>
</evidence>
<keyword evidence="4 6" id="KW-0630">Potassium</keyword>
<evidence type="ECO:0000259" key="9">
    <source>
        <dbReference type="Pfam" id="PF10396"/>
    </source>
</evidence>
<comment type="subunit">
    <text evidence="6">Homodimer. Heterotetramer of two MnmE and two MnmG subunits.</text>
</comment>
<dbReference type="Pfam" id="PF01926">
    <property type="entry name" value="MMR_HSR1"/>
    <property type="match status" value="1"/>
</dbReference>
<dbReference type="InterPro" id="IPR006073">
    <property type="entry name" value="GTP-bd"/>
</dbReference>
<keyword evidence="6" id="KW-0963">Cytoplasm</keyword>
<sequence>MKRKYGLSSNFDSIFALASTSQRSAIHLHRVSGRNLFEIISKYVYKPSNQNENLNIDLLLQKSNGKAISHYVYLKDQNLNLIDDVMITFFPAPKSYTGEDIIEIGVHGNPLISAKLQSLLRSIGMRDAEPGEFTQRAVLNGKMDLAQAEGINQLIHTETLGGIQLARNTVEGVLSKETELIRDQLISMLSYLEAHIDFAPDEVGDYNPSSLLPQMEEAKSKLEALLNTYSTGLKVREGVKVALLGKPNAGKSSLYNALLRYERAIVTNIPGTTRDVLEDRLVIQNKDFVLIDTAGIRNTTDTVEKIGVERSLKTASIADIICFIINLENIEYEKISDVIKFEIKAFLSEAKLSKDQKILIVISKKDLLNEKIIKNIENIFKSCISEFRTEPFGFCLDSNIVVTSTENTDLLSKHLVILHEELTGMLTKNENPALISMRQKNKVEIAIKCIDDAVNLIKQRDFPEKISSIINHARQSLQEIVGEIHLDNVLEKIFSTFCIGK</sequence>
<dbReference type="SUPFAM" id="SSF52540">
    <property type="entry name" value="P-loop containing nucleoside triphosphate hydrolases"/>
    <property type="match status" value="1"/>
</dbReference>
<evidence type="ECO:0000256" key="2">
    <source>
        <dbReference type="ARBA" id="ARBA00022694"/>
    </source>
</evidence>
<comment type="subcellular location">
    <subcellularLocation>
        <location evidence="6">Cytoplasm</location>
    </subcellularLocation>
</comment>
<evidence type="ECO:0000259" key="10">
    <source>
        <dbReference type="Pfam" id="PF12631"/>
    </source>
</evidence>
<proteinExistence type="inferred from homology"/>
<keyword evidence="6" id="KW-0460">Magnesium</keyword>
<dbReference type="GO" id="GO:0005829">
    <property type="term" value="C:cytosol"/>
    <property type="evidence" value="ECO:0007669"/>
    <property type="project" value="TreeGrafter"/>
</dbReference>
<feature type="binding site" evidence="6">
    <location>
        <begin position="292"/>
        <end position="295"/>
    </location>
    <ligand>
        <name>GTP</name>
        <dbReference type="ChEBI" id="CHEBI:37565"/>
    </ligand>
</feature>
<dbReference type="InterPro" id="IPR031168">
    <property type="entry name" value="G_TrmE"/>
</dbReference>
<dbReference type="AlphaFoldDB" id="A0A6N6VWT8"/>
<comment type="cofactor">
    <cofactor evidence="6">
        <name>K(+)</name>
        <dbReference type="ChEBI" id="CHEBI:29103"/>
    </cofactor>
    <text evidence="6">Binds 1 potassium ion per subunit.</text>
</comment>
<dbReference type="InterPro" id="IPR018948">
    <property type="entry name" value="GTP-bd_TrmE_N"/>
</dbReference>
<feature type="binding site" evidence="6">
    <location>
        <position position="273"/>
    </location>
    <ligand>
        <name>Mg(2+)</name>
        <dbReference type="ChEBI" id="CHEBI:18420"/>
    </ligand>
</feature>
<feature type="binding site" evidence="6">
    <location>
        <position position="142"/>
    </location>
    <ligand>
        <name>(6S)-5-formyl-5,6,7,8-tetrahydrofolate</name>
        <dbReference type="ChEBI" id="CHEBI:57457"/>
    </ligand>
</feature>
<reference evidence="11 12" key="1">
    <citation type="submission" date="2019-10" db="EMBL/GenBank/DDBJ databases">
        <title>New species of Slilvanegrellaceae.</title>
        <authorList>
            <person name="Pitt A."/>
            <person name="Hahn M.W."/>
        </authorList>
    </citation>
    <scope>NUCLEOTIDE SEQUENCE [LARGE SCALE GENOMIC DNA]</scope>
    <source>
        <strain evidence="11 12">SP-Ram-0.45-NSY-1</strain>
    </source>
</reference>
<organism evidence="11 12">
    <name type="scientific">Silvanigrella paludirubra</name>
    <dbReference type="NCBI Taxonomy" id="2499159"/>
    <lineage>
        <taxon>Bacteria</taxon>
        <taxon>Pseudomonadati</taxon>
        <taxon>Bdellovibrionota</taxon>
        <taxon>Oligoflexia</taxon>
        <taxon>Silvanigrellales</taxon>
        <taxon>Silvanigrellaceae</taxon>
        <taxon>Silvanigrella</taxon>
    </lineage>
</organism>
<feature type="binding site" evidence="6">
    <location>
        <position position="269"/>
    </location>
    <ligand>
        <name>K(+)</name>
        <dbReference type="ChEBI" id="CHEBI:29103"/>
    </ligand>
</feature>
<dbReference type="InterPro" id="IPR027266">
    <property type="entry name" value="TrmE/GcvT-like"/>
</dbReference>
<dbReference type="Pfam" id="PF10396">
    <property type="entry name" value="TrmE_N"/>
    <property type="match status" value="1"/>
</dbReference>
<feature type="binding site" evidence="6">
    <location>
        <position position="252"/>
    </location>
    <ligand>
        <name>Mg(2+)</name>
        <dbReference type="ChEBI" id="CHEBI:18420"/>
    </ligand>
</feature>
<feature type="binding site" evidence="6">
    <location>
        <begin position="248"/>
        <end position="253"/>
    </location>
    <ligand>
        <name>GTP</name>
        <dbReference type="ChEBI" id="CHEBI:37565"/>
    </ligand>
</feature>
<feature type="binding site" evidence="6">
    <location>
        <position position="267"/>
    </location>
    <ligand>
        <name>K(+)</name>
        <dbReference type="ChEBI" id="CHEBI:29103"/>
    </ligand>
</feature>
<dbReference type="CDD" id="cd14858">
    <property type="entry name" value="TrmE_N"/>
    <property type="match status" value="1"/>
</dbReference>
<feature type="binding site" evidence="6">
    <location>
        <position position="30"/>
    </location>
    <ligand>
        <name>(6S)-5-formyl-5,6,7,8-tetrahydrofolate</name>
        <dbReference type="ChEBI" id="CHEBI:57457"/>
    </ligand>
</feature>
<comment type="caution">
    <text evidence="6">Lacks conserved residue(s) required for the propagation of feature annotation.</text>
</comment>
<keyword evidence="5 6" id="KW-0342">GTP-binding</keyword>
<dbReference type="Gene3D" id="3.30.1360.120">
    <property type="entry name" value="Probable tRNA modification gtpase trme, domain 1"/>
    <property type="match status" value="1"/>
</dbReference>
<dbReference type="InterPro" id="IPR027417">
    <property type="entry name" value="P-loop_NTPase"/>
</dbReference>
<dbReference type="GO" id="GO:0005525">
    <property type="term" value="F:GTP binding"/>
    <property type="evidence" value="ECO:0007669"/>
    <property type="project" value="UniProtKB-UniRule"/>
</dbReference>
<dbReference type="InterPro" id="IPR004520">
    <property type="entry name" value="GTPase_MnmE"/>
</dbReference>
<dbReference type="Proteomes" id="UP000437748">
    <property type="component" value="Unassembled WGS sequence"/>
</dbReference>
<keyword evidence="3 6" id="KW-0547">Nucleotide-binding</keyword>
<evidence type="ECO:0000256" key="6">
    <source>
        <dbReference type="HAMAP-Rule" id="MF_00379"/>
    </source>
</evidence>
<feature type="binding site" evidence="6">
    <location>
        <position position="248"/>
    </location>
    <ligand>
        <name>K(+)</name>
        <dbReference type="ChEBI" id="CHEBI:29103"/>
    </ligand>
</feature>
<feature type="binding site" evidence="6">
    <location>
        <begin position="267"/>
        <end position="273"/>
    </location>
    <ligand>
        <name>GTP</name>
        <dbReference type="ChEBI" id="CHEBI:37565"/>
    </ligand>
</feature>
<dbReference type="NCBIfam" id="TIGR00231">
    <property type="entry name" value="small_GTP"/>
    <property type="match status" value="1"/>
</dbReference>
<dbReference type="GO" id="GO:0030488">
    <property type="term" value="P:tRNA methylation"/>
    <property type="evidence" value="ECO:0007669"/>
    <property type="project" value="TreeGrafter"/>
</dbReference>
<dbReference type="Pfam" id="PF12631">
    <property type="entry name" value="MnmE_helical"/>
    <property type="match status" value="1"/>
</dbReference>
<dbReference type="InterPro" id="IPR025867">
    <property type="entry name" value="MnmE_helical"/>
</dbReference>
<keyword evidence="6" id="KW-0378">Hydrolase</keyword>
<evidence type="ECO:0000313" key="12">
    <source>
        <dbReference type="Proteomes" id="UP000437748"/>
    </source>
</evidence>
<keyword evidence="6" id="KW-0479">Metal-binding</keyword>
<evidence type="ECO:0000256" key="3">
    <source>
        <dbReference type="ARBA" id="ARBA00022741"/>
    </source>
</evidence>
<feature type="domain" description="GTP-binding protein TrmE N-terminal" evidence="9">
    <location>
        <begin position="14"/>
        <end position="142"/>
    </location>
</feature>
<dbReference type="Gene3D" id="1.20.120.430">
    <property type="entry name" value="tRNA modification GTPase MnmE domain 2"/>
    <property type="match status" value="1"/>
</dbReference>
<comment type="caution">
    <text evidence="11">The sequence shown here is derived from an EMBL/GenBank/DDBJ whole genome shotgun (WGS) entry which is preliminary data.</text>
</comment>
<evidence type="ECO:0000256" key="1">
    <source>
        <dbReference type="ARBA" id="ARBA00011043"/>
    </source>
</evidence>
<dbReference type="NCBIfam" id="TIGR00450">
    <property type="entry name" value="mnmE_trmE_thdF"/>
    <property type="match status" value="1"/>
</dbReference>
<evidence type="ECO:0000259" key="8">
    <source>
        <dbReference type="Pfam" id="PF01926"/>
    </source>
</evidence>
<dbReference type="EMBL" id="WFLM01000001">
    <property type="protein sequence ID" value="KAB8040524.1"/>
    <property type="molecule type" value="Genomic_DNA"/>
</dbReference>
<dbReference type="CDD" id="cd04164">
    <property type="entry name" value="trmE"/>
    <property type="match status" value="1"/>
</dbReference>
<dbReference type="GO" id="GO:0002098">
    <property type="term" value="P:tRNA wobble uridine modification"/>
    <property type="evidence" value="ECO:0007669"/>
    <property type="project" value="TreeGrafter"/>
</dbReference>
<name>A0A6N6VWT8_9BACT</name>
<dbReference type="PANTHER" id="PTHR42714:SF2">
    <property type="entry name" value="TRNA MODIFICATION GTPASE GTPBP3, MITOCHONDRIAL"/>
    <property type="match status" value="1"/>
</dbReference>
<comment type="function">
    <text evidence="6">Exhibits a very high intrinsic GTPase hydrolysis rate. Involved in the addition of a carboxymethylaminomethyl (cmnm) group at the wobble position (U34) of certain tRNAs, forming tRNA-cmnm(5)s(2)U34.</text>
</comment>
<evidence type="ECO:0000256" key="5">
    <source>
        <dbReference type="ARBA" id="ARBA00023134"/>
    </source>
</evidence>
<dbReference type="InterPro" id="IPR005225">
    <property type="entry name" value="Small_GTP-bd"/>
</dbReference>
<comment type="similarity">
    <text evidence="1 6 7">Belongs to the TRAFAC class TrmE-Era-EngA-EngB-Septin-like GTPase superfamily. TrmE GTPase family.</text>
</comment>
<dbReference type="EC" id="3.6.-.-" evidence="6"/>
<keyword evidence="2 6" id="KW-0819">tRNA processing</keyword>